<reference evidence="3 4" key="1">
    <citation type="submission" date="2023-01" db="EMBL/GenBank/DDBJ databases">
        <authorList>
            <person name="Whitehead M."/>
        </authorList>
    </citation>
    <scope>NUCLEOTIDE SEQUENCE [LARGE SCALE GENOMIC DNA]</scope>
</reference>
<evidence type="ECO:0000313" key="3">
    <source>
        <dbReference type="EMBL" id="CAI6354949.1"/>
    </source>
</evidence>
<dbReference type="SUPFAM" id="SSF53098">
    <property type="entry name" value="Ribonuclease H-like"/>
    <property type="match status" value="1"/>
</dbReference>
<dbReference type="PANTHER" id="PTHR46289:SF14">
    <property type="entry name" value="DUF4371 DOMAIN-CONTAINING PROTEIN"/>
    <property type="match status" value="1"/>
</dbReference>
<dbReference type="PANTHER" id="PTHR46289">
    <property type="entry name" value="52 KDA REPRESSOR OF THE INHIBITOR OF THE PROTEIN KINASE-LIKE PROTEIN-RELATED"/>
    <property type="match status" value="1"/>
</dbReference>
<evidence type="ECO:0008006" key="5">
    <source>
        <dbReference type="Google" id="ProtNLM"/>
    </source>
</evidence>
<dbReference type="EMBL" id="CARXXK010000002">
    <property type="protein sequence ID" value="CAI6354949.1"/>
    <property type="molecule type" value="Genomic_DNA"/>
</dbReference>
<name>A0AAV0WG81_9HEMI</name>
<dbReference type="AlphaFoldDB" id="A0AAV0WG81"/>
<comment type="caution">
    <text evidence="3">The sequence shown here is derived from an EMBL/GenBank/DDBJ whole genome shotgun (WGS) entry which is preliminary data.</text>
</comment>
<dbReference type="InterPro" id="IPR052958">
    <property type="entry name" value="IFN-induced_PKR_regulator"/>
</dbReference>
<dbReference type="InterPro" id="IPR025398">
    <property type="entry name" value="DUF4371"/>
</dbReference>
<proteinExistence type="predicted"/>
<dbReference type="InterPro" id="IPR008906">
    <property type="entry name" value="HATC_C_dom"/>
</dbReference>
<feature type="domain" description="DUF4371" evidence="2">
    <location>
        <begin position="211"/>
        <end position="290"/>
    </location>
</feature>
<dbReference type="GO" id="GO:0046983">
    <property type="term" value="F:protein dimerization activity"/>
    <property type="evidence" value="ECO:0007669"/>
    <property type="project" value="InterPro"/>
</dbReference>
<protein>
    <recommendedName>
        <fullName evidence="5">52 kDa repressor of the inhibitor of the protein kinase-like</fullName>
    </recommendedName>
</protein>
<keyword evidence="4" id="KW-1185">Reference proteome</keyword>
<evidence type="ECO:0000313" key="4">
    <source>
        <dbReference type="Proteomes" id="UP001160148"/>
    </source>
</evidence>
<feature type="domain" description="HAT C-terminal dimerisation" evidence="1">
    <location>
        <begin position="605"/>
        <end position="665"/>
    </location>
</feature>
<gene>
    <name evidence="3" type="ORF">MEUPH1_LOCUS10864</name>
</gene>
<sequence length="689" mass="79608">MVGKKFTDAEKLRHLENLWTPGKNSVFPSTQHGKKQLKFQFGWLENWKWLAYSKIEDGAYCKYCVLFSKYRGGKGSQLLGQLCTEPFNKWKHALEKFSTHEKTNHHQNSVIDFQQISSIVTGKTDSVYHQLNKTEKIQKENNRKIIIPVINSVILCGRQGIALRGHRDSGPLNIDEPLINEGNFRSLLRFFLKATTLSGDESFKLARENCTDETADISGVEQFALCARYYDVNEKKMCESFLKFVPVDDVSGQSLANHIITELKGLNIEIKNLRGQGYDGAASMSGKLNGVAALIRKEYPSALYIHCSAHNLNLSVSYACNIQGIRNTMGTVEACYNFLNTPKRQNFFNTHLAELKKKETSSNKQKLKRLCPTRWVERYNSIETFNEFFPAIIYCLEEMITWKDIDTSSKANQLLLALQSSEFNVALSILNHIFQYTQSLCKYLQSKNIDLVVAVNHINLVKNQLSCIRENATSEFNKLFIDINKRLNDFELTIEMPRLAKRQKYRDNIPTKDPEEYFRITLFLPFLDSFVQQLNDRFVNHQNIISGFQMFVKSSEFDEEKLRELVEFYANDVDDFDRVKSETILWNRYLTDSNKQYNSVIQILNECNPDLFPNIYKLLQILITLPITSCEAERSFSTLKRIKSYLRNSTSERRLNGLAALNIHYEVSVTPEEVISHLSSTKHRLDFIL</sequence>
<dbReference type="InterPro" id="IPR012337">
    <property type="entry name" value="RNaseH-like_sf"/>
</dbReference>
<evidence type="ECO:0000259" key="1">
    <source>
        <dbReference type="Pfam" id="PF05699"/>
    </source>
</evidence>
<dbReference type="Proteomes" id="UP001160148">
    <property type="component" value="Unassembled WGS sequence"/>
</dbReference>
<evidence type="ECO:0000259" key="2">
    <source>
        <dbReference type="Pfam" id="PF14291"/>
    </source>
</evidence>
<accession>A0AAV0WG81</accession>
<dbReference type="Pfam" id="PF05699">
    <property type="entry name" value="Dimer_Tnp_hAT"/>
    <property type="match status" value="1"/>
</dbReference>
<dbReference type="Pfam" id="PF14291">
    <property type="entry name" value="DUF4371"/>
    <property type="match status" value="1"/>
</dbReference>
<organism evidence="3 4">
    <name type="scientific">Macrosiphum euphorbiae</name>
    <name type="common">potato aphid</name>
    <dbReference type="NCBI Taxonomy" id="13131"/>
    <lineage>
        <taxon>Eukaryota</taxon>
        <taxon>Metazoa</taxon>
        <taxon>Ecdysozoa</taxon>
        <taxon>Arthropoda</taxon>
        <taxon>Hexapoda</taxon>
        <taxon>Insecta</taxon>
        <taxon>Pterygota</taxon>
        <taxon>Neoptera</taxon>
        <taxon>Paraneoptera</taxon>
        <taxon>Hemiptera</taxon>
        <taxon>Sternorrhyncha</taxon>
        <taxon>Aphidomorpha</taxon>
        <taxon>Aphidoidea</taxon>
        <taxon>Aphididae</taxon>
        <taxon>Macrosiphini</taxon>
        <taxon>Macrosiphum</taxon>
    </lineage>
</organism>